<dbReference type="PANTHER" id="PTHR30041:SF8">
    <property type="entry name" value="PROTEIN YFFB"/>
    <property type="match status" value="1"/>
</dbReference>
<proteinExistence type="inferred from homology"/>
<evidence type="ECO:0000313" key="4">
    <source>
        <dbReference type="Proteomes" id="UP000297465"/>
    </source>
</evidence>
<evidence type="ECO:0000256" key="1">
    <source>
        <dbReference type="ARBA" id="ARBA00007198"/>
    </source>
</evidence>
<dbReference type="SUPFAM" id="SSF52833">
    <property type="entry name" value="Thioredoxin-like"/>
    <property type="match status" value="1"/>
</dbReference>
<evidence type="ECO:0000313" key="3">
    <source>
        <dbReference type="EMBL" id="TGL01758.1"/>
    </source>
</evidence>
<dbReference type="EMBL" id="RQFO01000016">
    <property type="protein sequence ID" value="TGL01758.1"/>
    <property type="molecule type" value="Genomic_DNA"/>
</dbReference>
<evidence type="ECO:0000256" key="2">
    <source>
        <dbReference type="PROSITE-ProRule" id="PRU01282"/>
    </source>
</evidence>
<dbReference type="NCBIfam" id="TIGR01617">
    <property type="entry name" value="arsC_related"/>
    <property type="match status" value="1"/>
</dbReference>
<accession>A0ABY2LRP2</accession>
<dbReference type="Gene3D" id="3.40.30.10">
    <property type="entry name" value="Glutaredoxin"/>
    <property type="match status" value="1"/>
</dbReference>
<organism evidence="3 4">
    <name type="scientific">Leptospira montravelensis</name>
    <dbReference type="NCBI Taxonomy" id="2484961"/>
    <lineage>
        <taxon>Bacteria</taxon>
        <taxon>Pseudomonadati</taxon>
        <taxon>Spirochaetota</taxon>
        <taxon>Spirochaetia</taxon>
        <taxon>Leptospirales</taxon>
        <taxon>Leptospiraceae</taxon>
        <taxon>Leptospira</taxon>
    </lineage>
</organism>
<reference evidence="4" key="1">
    <citation type="journal article" date="2019" name="PLoS Negl. Trop. Dis.">
        <title>Revisiting the worldwide diversity of Leptospira species in the environment.</title>
        <authorList>
            <person name="Vincent A.T."/>
            <person name="Schiettekatte O."/>
            <person name="Bourhy P."/>
            <person name="Veyrier F.J."/>
            <person name="Picardeau M."/>
        </authorList>
    </citation>
    <scope>NUCLEOTIDE SEQUENCE [LARGE SCALE GENOMIC DNA]</scope>
    <source>
        <strain evidence="4">201800278</strain>
    </source>
</reference>
<gene>
    <name evidence="3" type="ORF">EHQ31_13390</name>
</gene>
<dbReference type="InterPro" id="IPR006660">
    <property type="entry name" value="Arsenate_reductase-like"/>
</dbReference>
<dbReference type="Pfam" id="PF03960">
    <property type="entry name" value="ArsC"/>
    <property type="match status" value="1"/>
</dbReference>
<name>A0ABY2LRP2_9LEPT</name>
<protein>
    <submittedName>
        <fullName evidence="3">Spx/MgsR family RNA polymerase-binding regulatory protein</fullName>
    </submittedName>
</protein>
<dbReference type="InterPro" id="IPR036249">
    <property type="entry name" value="Thioredoxin-like_sf"/>
</dbReference>
<dbReference type="PROSITE" id="PS51353">
    <property type="entry name" value="ARSC"/>
    <property type="match status" value="1"/>
</dbReference>
<dbReference type="PANTHER" id="PTHR30041">
    <property type="entry name" value="ARSENATE REDUCTASE"/>
    <property type="match status" value="1"/>
</dbReference>
<dbReference type="RefSeq" id="WP_135572908.1">
    <property type="nucleotide sequence ID" value="NZ_RQFN01000024.1"/>
</dbReference>
<comment type="caution">
    <text evidence="3">The sequence shown here is derived from an EMBL/GenBank/DDBJ whole genome shotgun (WGS) entry which is preliminary data.</text>
</comment>
<dbReference type="Proteomes" id="UP000297465">
    <property type="component" value="Unassembled WGS sequence"/>
</dbReference>
<keyword evidence="4" id="KW-1185">Reference proteome</keyword>
<dbReference type="InterPro" id="IPR006504">
    <property type="entry name" value="Tscrpt_reg_Spx/MgsR"/>
</dbReference>
<comment type="similarity">
    <text evidence="1 2">Belongs to the ArsC family.</text>
</comment>
<sequence length="120" mass="13958">MSRSNPKVYEYSGCSTCRNALKYLKSKKVDFQQVPIRDNPPSVTELKKAKQYLGDIKKLFNTSGKDYREGNWKEKLVTLKEEQIYKELSSNGNLVKRPFVVGDGWFLVGFKEEEWKEKLG</sequence>